<protein>
    <submittedName>
        <fullName evidence="9">Multisubunit potassium/proton antiporter, PhaF subunit</fullName>
    </submittedName>
</protein>
<dbReference type="PANTHER" id="PTHR34702:SF1">
    <property type="entry name" value="NA(+)_H(+) ANTIPORTER SUBUNIT F"/>
    <property type="match status" value="1"/>
</dbReference>
<evidence type="ECO:0000256" key="1">
    <source>
        <dbReference type="ARBA" id="ARBA00004651"/>
    </source>
</evidence>
<evidence type="ECO:0000256" key="8">
    <source>
        <dbReference type="SAM" id="Phobius"/>
    </source>
</evidence>
<sequence length="89" mass="9788">MIEYALLFAFSCYGLALLMNIYRIIQAPGPGDRILALDTLVVNAIALLALFGILEGTTVYFEASMIIAMTGFISTVSFTRFMLRGDIIE</sequence>
<accession>A0A1I5E188</accession>
<feature type="transmembrane region" description="Helical" evidence="8">
    <location>
        <begin position="6"/>
        <end position="22"/>
    </location>
</feature>
<dbReference type="EMBL" id="FOVP01000014">
    <property type="protein sequence ID" value="SFO05295.1"/>
    <property type="molecule type" value="Genomic_DNA"/>
</dbReference>
<keyword evidence="6 8" id="KW-1133">Transmembrane helix</keyword>
<evidence type="ECO:0000313" key="9">
    <source>
        <dbReference type="EMBL" id="SFO05295.1"/>
    </source>
</evidence>
<dbReference type="PANTHER" id="PTHR34702">
    <property type="entry name" value="NA(+)/H(+) ANTIPORTER SUBUNIT F1"/>
    <property type="match status" value="1"/>
</dbReference>
<feature type="transmembrane region" description="Helical" evidence="8">
    <location>
        <begin position="34"/>
        <end position="54"/>
    </location>
</feature>
<keyword evidence="5 8" id="KW-0812">Transmembrane</keyword>
<gene>
    <name evidence="9" type="ORF">SAMN04487859_11457</name>
</gene>
<evidence type="ECO:0000256" key="4">
    <source>
        <dbReference type="ARBA" id="ARBA00022475"/>
    </source>
</evidence>
<name>A0A1I5E188_9RHOB</name>
<evidence type="ECO:0000313" key="10">
    <source>
        <dbReference type="Proteomes" id="UP000198599"/>
    </source>
</evidence>
<evidence type="ECO:0000256" key="6">
    <source>
        <dbReference type="ARBA" id="ARBA00022989"/>
    </source>
</evidence>
<dbReference type="GO" id="GO:0005886">
    <property type="term" value="C:plasma membrane"/>
    <property type="evidence" value="ECO:0007669"/>
    <property type="project" value="UniProtKB-SubCell"/>
</dbReference>
<proteinExistence type="inferred from homology"/>
<feature type="transmembrane region" description="Helical" evidence="8">
    <location>
        <begin position="60"/>
        <end position="83"/>
    </location>
</feature>
<dbReference type="NCBIfam" id="NF004812">
    <property type="entry name" value="PRK06161.1"/>
    <property type="match status" value="1"/>
</dbReference>
<dbReference type="OrthoDB" id="9800226at2"/>
<dbReference type="AlphaFoldDB" id="A0A1I5E188"/>
<keyword evidence="3" id="KW-0813">Transport</keyword>
<dbReference type="GO" id="GO:0015385">
    <property type="term" value="F:sodium:proton antiporter activity"/>
    <property type="evidence" value="ECO:0007669"/>
    <property type="project" value="TreeGrafter"/>
</dbReference>
<evidence type="ECO:0000256" key="5">
    <source>
        <dbReference type="ARBA" id="ARBA00022692"/>
    </source>
</evidence>
<dbReference type="RefSeq" id="WP_092839581.1">
    <property type="nucleotide sequence ID" value="NZ_FOVP01000014.1"/>
</dbReference>
<evidence type="ECO:0000256" key="2">
    <source>
        <dbReference type="ARBA" id="ARBA00009212"/>
    </source>
</evidence>
<comment type="similarity">
    <text evidence="2">Belongs to the CPA3 antiporters (TC 2.A.63) subunit F family.</text>
</comment>
<keyword evidence="7 8" id="KW-0472">Membrane</keyword>
<organism evidence="9 10">
    <name type="scientific">Roseovarius lutimaris</name>
    <dbReference type="NCBI Taxonomy" id="1005928"/>
    <lineage>
        <taxon>Bacteria</taxon>
        <taxon>Pseudomonadati</taxon>
        <taxon>Pseudomonadota</taxon>
        <taxon>Alphaproteobacteria</taxon>
        <taxon>Rhodobacterales</taxon>
        <taxon>Roseobacteraceae</taxon>
        <taxon>Roseovarius</taxon>
    </lineage>
</organism>
<keyword evidence="4" id="KW-1003">Cell membrane</keyword>
<dbReference type="STRING" id="1005928.SAMN04487859_11457"/>
<dbReference type="Proteomes" id="UP000198599">
    <property type="component" value="Unassembled WGS sequence"/>
</dbReference>
<comment type="subcellular location">
    <subcellularLocation>
        <location evidence="1">Cell membrane</location>
        <topology evidence="1">Multi-pass membrane protein</topology>
    </subcellularLocation>
</comment>
<dbReference type="InterPro" id="IPR007208">
    <property type="entry name" value="MrpF/PhaF-like"/>
</dbReference>
<keyword evidence="10" id="KW-1185">Reference proteome</keyword>
<reference evidence="10" key="1">
    <citation type="submission" date="2016-10" db="EMBL/GenBank/DDBJ databases">
        <authorList>
            <person name="Varghese N."/>
            <person name="Submissions S."/>
        </authorList>
    </citation>
    <scope>NUCLEOTIDE SEQUENCE [LARGE SCALE GENOMIC DNA]</scope>
    <source>
        <strain evidence="10">DSM 28463</strain>
    </source>
</reference>
<dbReference type="Pfam" id="PF04066">
    <property type="entry name" value="MrpF_PhaF"/>
    <property type="match status" value="1"/>
</dbReference>
<evidence type="ECO:0000256" key="7">
    <source>
        <dbReference type="ARBA" id="ARBA00023136"/>
    </source>
</evidence>
<evidence type="ECO:0000256" key="3">
    <source>
        <dbReference type="ARBA" id="ARBA00022448"/>
    </source>
</evidence>